<evidence type="ECO:0000256" key="2">
    <source>
        <dbReference type="ARBA" id="ARBA00022679"/>
    </source>
</evidence>
<evidence type="ECO:0000256" key="1">
    <source>
        <dbReference type="ARBA" id="ARBA00004167"/>
    </source>
</evidence>
<reference evidence="9 10" key="1">
    <citation type="journal article" date="2020" name="Nat. Food">
        <title>A phased Vanilla planifolia genome enables genetic improvement of flavour and production.</title>
        <authorList>
            <person name="Hasing T."/>
            <person name="Tang H."/>
            <person name="Brym M."/>
            <person name="Khazi F."/>
            <person name="Huang T."/>
            <person name="Chambers A.H."/>
        </authorList>
    </citation>
    <scope>NUCLEOTIDE SEQUENCE [LARGE SCALE GENOMIC DNA]</scope>
    <source>
        <tissue evidence="9">Leaf</tissue>
    </source>
</reference>
<evidence type="ECO:0000256" key="3">
    <source>
        <dbReference type="ARBA" id="ARBA00022692"/>
    </source>
</evidence>
<keyword evidence="2" id="KW-0808">Transferase</keyword>
<keyword evidence="3 8" id="KW-0812">Transmembrane</keyword>
<comment type="subcellular location">
    <subcellularLocation>
        <location evidence="1">Membrane</location>
        <topology evidence="1">Single-pass membrane protein</topology>
    </subcellularLocation>
</comment>
<dbReference type="GO" id="GO:0017095">
    <property type="term" value="F:heparan sulfate 6-sulfotransferase activity"/>
    <property type="evidence" value="ECO:0007669"/>
    <property type="project" value="TreeGrafter"/>
</dbReference>
<evidence type="ECO:0000256" key="8">
    <source>
        <dbReference type="SAM" id="Phobius"/>
    </source>
</evidence>
<feature type="region of interest" description="Disordered" evidence="7">
    <location>
        <begin position="1"/>
        <end position="25"/>
    </location>
</feature>
<dbReference type="Proteomes" id="UP000636800">
    <property type="component" value="Unassembled WGS sequence"/>
</dbReference>
<feature type="transmembrane region" description="Helical" evidence="8">
    <location>
        <begin position="202"/>
        <end position="219"/>
    </location>
</feature>
<proteinExistence type="predicted"/>
<dbReference type="OrthoDB" id="1672510at2759"/>
<dbReference type="PANTHER" id="PTHR12812:SF0">
    <property type="entry name" value="HEPARAN-SULFATE 6-O-SULFOTRANSFERASE"/>
    <property type="match status" value="1"/>
</dbReference>
<dbReference type="EMBL" id="JADCNL010000004">
    <property type="protein sequence ID" value="KAG0484536.1"/>
    <property type="molecule type" value="Genomic_DNA"/>
</dbReference>
<organism evidence="9 10">
    <name type="scientific">Vanilla planifolia</name>
    <name type="common">Vanilla</name>
    <dbReference type="NCBI Taxonomy" id="51239"/>
    <lineage>
        <taxon>Eukaryota</taxon>
        <taxon>Viridiplantae</taxon>
        <taxon>Streptophyta</taxon>
        <taxon>Embryophyta</taxon>
        <taxon>Tracheophyta</taxon>
        <taxon>Spermatophyta</taxon>
        <taxon>Magnoliopsida</taxon>
        <taxon>Liliopsida</taxon>
        <taxon>Asparagales</taxon>
        <taxon>Orchidaceae</taxon>
        <taxon>Vanilloideae</taxon>
        <taxon>Vanilleae</taxon>
        <taxon>Vanilla</taxon>
    </lineage>
</organism>
<keyword evidence="5 8" id="KW-0472">Membrane</keyword>
<keyword evidence="6" id="KW-0325">Glycoprotein</keyword>
<keyword evidence="10" id="KW-1185">Reference proteome</keyword>
<dbReference type="AlphaFoldDB" id="A0A835R2T0"/>
<sequence length="291" mass="33135">MEKKHINKKKKKKKKEKNKKKNVKKWSPKVKVDAYKLLLDKEYSSLKQVSRVKWLECWRGMISIKDSEDYQASRGEGFQQAGEESSANSEKSNKMTVEKLMEAYEKCIPGLRKSQAKRRSLSLRKIAPASFSKEARLEVPESVIQKMLSLNNLDVELYQHAQHLFMQQQKQLQNDGVKIEHLSVQGARQIGHILYGWGSTKLLLLGLMTLTVVFTSMIVTKKRRMSKLKVASQLAGDTASQGNGLTLSSIPDIAIPDMFGQSAFDLKGQRKGLKFWLSISISVQFLKIDFL</sequence>
<feature type="region of interest" description="Disordered" evidence="7">
    <location>
        <begin position="73"/>
        <end position="92"/>
    </location>
</feature>
<dbReference type="InterPro" id="IPR010635">
    <property type="entry name" value="Heparan_SO4-6-sulfoTrfase"/>
</dbReference>
<evidence type="ECO:0000256" key="4">
    <source>
        <dbReference type="ARBA" id="ARBA00022989"/>
    </source>
</evidence>
<dbReference type="PANTHER" id="PTHR12812">
    <property type="entry name" value="HEPARAN SULFATE 6-O-SULFOTRANSFERASE 3"/>
    <property type="match status" value="1"/>
</dbReference>
<evidence type="ECO:0000256" key="5">
    <source>
        <dbReference type="ARBA" id="ARBA00023136"/>
    </source>
</evidence>
<protein>
    <submittedName>
        <fullName evidence="9">Uncharacterized protein</fullName>
    </submittedName>
</protein>
<evidence type="ECO:0000256" key="7">
    <source>
        <dbReference type="SAM" id="MobiDB-lite"/>
    </source>
</evidence>
<evidence type="ECO:0000313" key="10">
    <source>
        <dbReference type="Proteomes" id="UP000636800"/>
    </source>
</evidence>
<gene>
    <name evidence="9" type="ORF">HPP92_008615</name>
</gene>
<accession>A0A835R2T0</accession>
<comment type="caution">
    <text evidence="9">The sequence shown here is derived from an EMBL/GenBank/DDBJ whole genome shotgun (WGS) entry which is preliminary data.</text>
</comment>
<dbReference type="GO" id="GO:0016020">
    <property type="term" value="C:membrane"/>
    <property type="evidence" value="ECO:0007669"/>
    <property type="project" value="UniProtKB-SubCell"/>
</dbReference>
<evidence type="ECO:0000256" key="6">
    <source>
        <dbReference type="ARBA" id="ARBA00023180"/>
    </source>
</evidence>
<keyword evidence="4 8" id="KW-1133">Transmembrane helix</keyword>
<name>A0A835R2T0_VANPL</name>
<evidence type="ECO:0000313" key="9">
    <source>
        <dbReference type="EMBL" id="KAG0484536.1"/>
    </source>
</evidence>